<feature type="binding site" description="axial binding residue" evidence="19">
    <location>
        <position position="197"/>
    </location>
    <ligand>
        <name>heme b</name>
        <dbReference type="ChEBI" id="CHEBI:60344"/>
        <label>b566</label>
    </ligand>
    <ligandPart>
        <name>Fe</name>
        <dbReference type="ChEBI" id="CHEBI:18248"/>
    </ligandPart>
</feature>
<dbReference type="InterPro" id="IPR048260">
    <property type="entry name" value="Cytochrome_b_C_euk/bac"/>
</dbReference>
<dbReference type="FunFam" id="1.20.810.10:FF:000002">
    <property type="entry name" value="Cytochrome b"/>
    <property type="match status" value="1"/>
</dbReference>
<accession>A0A0S2MQ32</accession>
<keyword evidence="12 20" id="KW-1133">Transmembrane helix</keyword>
<keyword evidence="10" id="KW-0999">Mitochondrion inner membrane</keyword>
<sequence length="378" mass="43733">MNKPLRQKHPLFKIANNSLIDLPSPVNISAWWNFGSLLGLCLIIQVITGLFLSMHYTANVEMAFNSITHICRDVNYGWLMRTLHANGASFFFICIYLHIGRGMYFGSFKFLYTWLVGTIMLFMVMSTAFMGYVLPWGQMSFWGATVITNLLSAIPYMGTFLVQWIWGGFAVDNATLTRFFAIHFLLPFIIMAMTMIHLLFLHQSGSNNPLGINSNLDKIPFHPFFSYKDILGFMMMMMMMTMLTLSEPYLLSDPDNFIPANPLVTPVHIQPEWYFLFAYAILRSIPNKLGGVIALVMSILILMFIPMLNKQKFQSMKFYPINKMMFWNLLSIVILLTWIGARPVEEPYIVVGQILTSIYFMYYLINPLIQKMWDKLIY</sequence>
<dbReference type="Pfam" id="PF00033">
    <property type="entry name" value="Cytochrome_B"/>
    <property type="match status" value="1"/>
</dbReference>
<comment type="similarity">
    <text evidence="17 20">Belongs to the cytochrome b family.</text>
</comment>
<dbReference type="Gene3D" id="1.20.810.10">
    <property type="entry name" value="Cytochrome Bc1 Complex, Chain C"/>
    <property type="match status" value="1"/>
</dbReference>
<feature type="transmembrane region" description="Helical" evidence="20">
    <location>
        <begin position="347"/>
        <end position="365"/>
    </location>
</feature>
<evidence type="ECO:0000259" key="21">
    <source>
        <dbReference type="PROSITE" id="PS51002"/>
    </source>
</evidence>
<evidence type="ECO:0000256" key="3">
    <source>
        <dbReference type="ARBA" id="ARBA00011649"/>
    </source>
</evidence>
<dbReference type="PANTHER" id="PTHR19271:SF16">
    <property type="entry name" value="CYTOCHROME B"/>
    <property type="match status" value="1"/>
</dbReference>
<feature type="transmembrane region" description="Helical" evidence="20">
    <location>
        <begin position="37"/>
        <end position="58"/>
    </location>
</feature>
<dbReference type="PANTHER" id="PTHR19271">
    <property type="entry name" value="CYTOCHROME B"/>
    <property type="match status" value="1"/>
</dbReference>
<proteinExistence type="inferred from homology"/>
<feature type="binding site" description="axial binding residue" evidence="19">
    <location>
        <position position="84"/>
    </location>
    <ligand>
        <name>heme b</name>
        <dbReference type="ChEBI" id="CHEBI:60344"/>
        <label>b562</label>
    </ligand>
    <ligandPart>
        <name>Fe</name>
        <dbReference type="ChEBI" id="CHEBI:18248"/>
    </ligandPart>
</feature>
<dbReference type="GO" id="GO:0005743">
    <property type="term" value="C:mitochondrial inner membrane"/>
    <property type="evidence" value="ECO:0007669"/>
    <property type="project" value="UniProtKB-SubCell"/>
</dbReference>
<comment type="cofactor">
    <cofactor evidence="20">
        <name>heme b</name>
        <dbReference type="ChEBI" id="CHEBI:60344"/>
    </cofactor>
    <text evidence="20">Binds 2 heme groups non-covalently.</text>
</comment>
<evidence type="ECO:0000256" key="14">
    <source>
        <dbReference type="ARBA" id="ARBA00023075"/>
    </source>
</evidence>
<evidence type="ECO:0000256" key="15">
    <source>
        <dbReference type="ARBA" id="ARBA00023128"/>
    </source>
</evidence>
<reference evidence="23" key="1">
    <citation type="submission" date="2012-06" db="EMBL/GenBank/DDBJ databases">
        <title>Mitogenomics of the Coleoptera under dense taxon sampling.</title>
        <authorList>
            <person name="Timmermans M.J.T.N."/>
            <person name="Lim J."/>
            <person name="Dodsworth S."/>
            <person name="Haran J."/>
            <person name="Ahrens D."/>
            <person name="Bocak L."/>
            <person name="London A."/>
            <person name="Culverwell L."/>
            <person name="Vogler A.P."/>
        </authorList>
    </citation>
    <scope>NUCLEOTIDE SEQUENCE</scope>
</reference>
<dbReference type="PIRSF" id="PIRSF038885">
    <property type="entry name" value="COB"/>
    <property type="match status" value="1"/>
</dbReference>
<dbReference type="InterPro" id="IPR005797">
    <property type="entry name" value="Cyt_b/b6_N"/>
</dbReference>
<comment type="cofactor">
    <cofactor evidence="19">
        <name>heme</name>
        <dbReference type="ChEBI" id="CHEBI:30413"/>
    </cofactor>
    <text evidence="19">Binds 2 heme groups non-covalently.</text>
</comment>
<evidence type="ECO:0000256" key="17">
    <source>
        <dbReference type="ARBA" id="ARBA00061233"/>
    </source>
</evidence>
<keyword evidence="15 20" id="KW-0496">Mitochondrion</keyword>
<dbReference type="GO" id="GO:0045275">
    <property type="term" value="C:respiratory chain complex III"/>
    <property type="evidence" value="ECO:0007669"/>
    <property type="project" value="InterPro"/>
</dbReference>
<dbReference type="InterPro" id="IPR027387">
    <property type="entry name" value="Cytb/b6-like_sf"/>
</dbReference>
<dbReference type="PROSITE" id="PS51003">
    <property type="entry name" value="CYTB_CTER"/>
    <property type="match status" value="1"/>
</dbReference>
<dbReference type="InterPro" id="IPR036150">
    <property type="entry name" value="Cyt_b/b6_C_sf"/>
</dbReference>
<dbReference type="SUPFAM" id="SSF81342">
    <property type="entry name" value="Transmembrane di-heme cytochromes"/>
    <property type="match status" value="1"/>
</dbReference>
<evidence type="ECO:0000256" key="2">
    <source>
        <dbReference type="ARBA" id="ARBA00004448"/>
    </source>
</evidence>
<evidence type="ECO:0000256" key="20">
    <source>
        <dbReference type="RuleBase" id="RU362117"/>
    </source>
</evidence>
<dbReference type="CDD" id="cd00284">
    <property type="entry name" value="Cytochrome_b_N"/>
    <property type="match status" value="1"/>
</dbReference>
<dbReference type="EMBL" id="JX412785">
    <property type="protein sequence ID" value="ALO76806.1"/>
    <property type="molecule type" value="Genomic_DNA"/>
</dbReference>
<keyword evidence="9 19" id="KW-0479">Metal-binding</keyword>
<gene>
    <name evidence="23" type="primary">cytb</name>
</gene>
<feature type="binding site" evidence="18">
    <location>
        <position position="202"/>
    </location>
    <ligand>
        <name>a ubiquinone</name>
        <dbReference type="ChEBI" id="CHEBI:16389"/>
    </ligand>
</feature>
<feature type="transmembrane region" description="Helical" evidence="20">
    <location>
        <begin position="140"/>
        <end position="167"/>
    </location>
</feature>
<keyword evidence="8 20" id="KW-0812">Transmembrane</keyword>
<evidence type="ECO:0000256" key="12">
    <source>
        <dbReference type="ARBA" id="ARBA00022989"/>
    </source>
</evidence>
<dbReference type="SUPFAM" id="SSF81648">
    <property type="entry name" value="a domain/subunit of cytochrome bc1 complex (Ubiquinol-cytochrome c reductase)"/>
    <property type="match status" value="1"/>
</dbReference>
<dbReference type="InterPro" id="IPR030689">
    <property type="entry name" value="Cytochrome_b"/>
</dbReference>
<dbReference type="CDD" id="cd00290">
    <property type="entry name" value="cytochrome_b_C"/>
    <property type="match status" value="1"/>
</dbReference>
<geneLocation type="mitochondrion" evidence="23"/>
<keyword evidence="16 20" id="KW-0472">Membrane</keyword>
<dbReference type="AlphaFoldDB" id="A0A0S2MQ32"/>
<evidence type="ECO:0000259" key="22">
    <source>
        <dbReference type="PROSITE" id="PS51003"/>
    </source>
</evidence>
<evidence type="ECO:0000256" key="4">
    <source>
        <dbReference type="ARBA" id="ARBA00013531"/>
    </source>
</evidence>
<dbReference type="GO" id="GO:0008121">
    <property type="term" value="F:quinol-cytochrome-c reductase activity"/>
    <property type="evidence" value="ECO:0007669"/>
    <property type="project" value="InterPro"/>
</dbReference>
<dbReference type="GO" id="GO:0046872">
    <property type="term" value="F:metal ion binding"/>
    <property type="evidence" value="ECO:0007669"/>
    <property type="project" value="UniProtKB-UniRule"/>
</dbReference>
<keyword evidence="13 19" id="KW-0408">Iron</keyword>
<comment type="subunit">
    <text evidence="3">The main subunits of complex b-c1 are: cytochrome b, cytochrome c1 and the Rieske protein.</text>
</comment>
<feature type="transmembrane region" description="Helical" evidence="20">
    <location>
        <begin position="179"/>
        <end position="200"/>
    </location>
</feature>
<evidence type="ECO:0000256" key="7">
    <source>
        <dbReference type="ARBA" id="ARBA00022660"/>
    </source>
</evidence>
<evidence type="ECO:0000256" key="11">
    <source>
        <dbReference type="ARBA" id="ARBA00022982"/>
    </source>
</evidence>
<evidence type="ECO:0000256" key="9">
    <source>
        <dbReference type="ARBA" id="ARBA00022723"/>
    </source>
</evidence>
<protein>
    <recommendedName>
        <fullName evidence="4 20">Cytochrome b</fullName>
    </recommendedName>
</protein>
<comment type="function">
    <text evidence="1 20">Component of the ubiquinol-cytochrome c reductase complex (complex III or cytochrome b-c1 complex) that is part of the mitochondrial respiratory chain. The b-c1 complex mediates electron transfer from ubiquinol to cytochrome c. Contributes to the generation of a proton gradient across the mitochondrial membrane that is then used for ATP synthesis.</text>
</comment>
<dbReference type="InterPro" id="IPR005798">
    <property type="entry name" value="Cyt_b/b6_C"/>
</dbReference>
<feature type="binding site" description="axial binding residue" evidence="19">
    <location>
        <position position="98"/>
    </location>
    <ligand>
        <name>heme b</name>
        <dbReference type="ChEBI" id="CHEBI:60344"/>
        <label>b566</label>
    </ligand>
    <ligandPart>
        <name>Fe</name>
        <dbReference type="ChEBI" id="CHEBI:18248"/>
    </ligandPart>
</feature>
<dbReference type="Pfam" id="PF00032">
    <property type="entry name" value="Cytochrom_B_C"/>
    <property type="match status" value="1"/>
</dbReference>
<feature type="domain" description="Cytochrome b/b6 C-terminal region profile" evidence="22">
    <location>
        <begin position="211"/>
        <end position="378"/>
    </location>
</feature>
<evidence type="ECO:0000256" key="6">
    <source>
        <dbReference type="ARBA" id="ARBA00022617"/>
    </source>
</evidence>
<dbReference type="PROSITE" id="PS51002">
    <property type="entry name" value="CYTB_NTER"/>
    <property type="match status" value="1"/>
</dbReference>
<evidence type="ECO:0000256" key="18">
    <source>
        <dbReference type="PIRSR" id="PIRSR038885-1"/>
    </source>
</evidence>
<keyword evidence="11 20" id="KW-0249">Electron transport</keyword>
<feature type="transmembrane region" description="Helical" evidence="20">
    <location>
        <begin position="325"/>
        <end position="341"/>
    </location>
</feature>
<feature type="transmembrane region" description="Helical" evidence="20">
    <location>
        <begin position="230"/>
        <end position="251"/>
    </location>
</feature>
<evidence type="ECO:0000313" key="23">
    <source>
        <dbReference type="EMBL" id="ALO76806.1"/>
    </source>
</evidence>
<evidence type="ECO:0000256" key="16">
    <source>
        <dbReference type="ARBA" id="ARBA00023136"/>
    </source>
</evidence>
<dbReference type="GO" id="GO:0016491">
    <property type="term" value="F:oxidoreductase activity"/>
    <property type="evidence" value="ECO:0007669"/>
    <property type="project" value="UniProtKB-UniRule"/>
</dbReference>
<feature type="binding site" description="axial binding residue" evidence="19">
    <location>
        <position position="183"/>
    </location>
    <ligand>
        <name>heme b</name>
        <dbReference type="ChEBI" id="CHEBI:60344"/>
        <label>b562</label>
    </ligand>
    <ligandPart>
        <name>Fe</name>
        <dbReference type="ChEBI" id="CHEBI:18248"/>
    </ligandPart>
</feature>
<dbReference type="InterPro" id="IPR016174">
    <property type="entry name" value="Di-haem_cyt_TM"/>
</dbReference>
<feature type="transmembrane region" description="Helical" evidence="20">
    <location>
        <begin position="111"/>
        <end position="134"/>
    </location>
</feature>
<evidence type="ECO:0000256" key="10">
    <source>
        <dbReference type="ARBA" id="ARBA00022792"/>
    </source>
</evidence>
<evidence type="ECO:0000256" key="13">
    <source>
        <dbReference type="ARBA" id="ARBA00023004"/>
    </source>
</evidence>
<keyword evidence="5 20" id="KW-0813">Transport</keyword>
<feature type="domain" description="Cytochrome b/b6 N-terminal region profile" evidence="21">
    <location>
        <begin position="1"/>
        <end position="210"/>
    </location>
</feature>
<comment type="subcellular location">
    <subcellularLocation>
        <location evidence="2">Mitochondrion inner membrane</location>
        <topology evidence="2">Multi-pass membrane protein</topology>
    </subcellularLocation>
</comment>
<evidence type="ECO:0000256" key="1">
    <source>
        <dbReference type="ARBA" id="ARBA00002566"/>
    </source>
</evidence>
<feature type="transmembrane region" description="Helical" evidence="20">
    <location>
        <begin position="78"/>
        <end position="99"/>
    </location>
</feature>
<name>A0A0S2MQ32_9COLE</name>
<evidence type="ECO:0000256" key="8">
    <source>
        <dbReference type="ARBA" id="ARBA00022692"/>
    </source>
</evidence>
<keyword evidence="6 19" id="KW-0349">Heme</keyword>
<evidence type="ECO:0000256" key="19">
    <source>
        <dbReference type="PIRSR" id="PIRSR038885-2"/>
    </source>
</evidence>
<keyword evidence="14" id="KW-0830">Ubiquinone</keyword>
<dbReference type="InterPro" id="IPR048259">
    <property type="entry name" value="Cytochrome_b_N_euk/bac"/>
</dbReference>
<keyword evidence="7 20" id="KW-0679">Respiratory chain</keyword>
<feature type="transmembrane region" description="Helical" evidence="20">
    <location>
        <begin position="288"/>
        <end position="305"/>
    </location>
</feature>
<dbReference type="GO" id="GO:0006122">
    <property type="term" value="P:mitochondrial electron transport, ubiquinol to cytochrome c"/>
    <property type="evidence" value="ECO:0007669"/>
    <property type="project" value="TreeGrafter"/>
</dbReference>
<evidence type="ECO:0000256" key="5">
    <source>
        <dbReference type="ARBA" id="ARBA00022448"/>
    </source>
</evidence>
<organism evidence="23">
    <name type="scientific">Scirtidae sp. GENSP01</name>
    <dbReference type="NCBI Taxonomy" id="1205580"/>
    <lineage>
        <taxon>Eukaryota</taxon>
        <taxon>Metazoa</taxon>
        <taxon>Ecdysozoa</taxon>
        <taxon>Arthropoda</taxon>
        <taxon>Hexapoda</taxon>
        <taxon>Insecta</taxon>
        <taxon>Pterygota</taxon>
        <taxon>Neoptera</taxon>
        <taxon>Endopterygota</taxon>
        <taxon>Coleoptera</taxon>
        <taxon>Polyphaga</taxon>
        <taxon>Elateriformia</taxon>
        <taxon>Scirtoidea</taxon>
        <taxon>Scirtidae</taxon>
    </lineage>
</organism>